<feature type="non-terminal residue" evidence="2">
    <location>
        <position position="1"/>
    </location>
</feature>
<feature type="domain" description="Glycosyl hydrolase family 13 catalytic" evidence="1">
    <location>
        <begin position="2"/>
        <end position="158"/>
    </location>
</feature>
<comment type="caution">
    <text evidence="2">The sequence shown here is derived from an EMBL/GenBank/DDBJ whole genome shotgun (WGS) entry which is preliminary data.</text>
</comment>
<dbReference type="Pfam" id="PF00128">
    <property type="entry name" value="Alpha-amylase"/>
    <property type="match status" value="1"/>
</dbReference>
<dbReference type="PANTHER" id="PTHR10357">
    <property type="entry name" value="ALPHA-AMYLASE FAMILY MEMBER"/>
    <property type="match status" value="1"/>
</dbReference>
<proteinExistence type="predicted"/>
<organism evidence="2 3">
    <name type="scientific">Allacma fusca</name>
    <dbReference type="NCBI Taxonomy" id="39272"/>
    <lineage>
        <taxon>Eukaryota</taxon>
        <taxon>Metazoa</taxon>
        <taxon>Ecdysozoa</taxon>
        <taxon>Arthropoda</taxon>
        <taxon>Hexapoda</taxon>
        <taxon>Collembola</taxon>
        <taxon>Symphypleona</taxon>
        <taxon>Sminthuridae</taxon>
        <taxon>Allacma</taxon>
    </lineage>
</organism>
<name>A0A8J2K2Q6_9HEXA</name>
<keyword evidence="3" id="KW-1185">Reference proteome</keyword>
<dbReference type="PANTHER" id="PTHR10357:SF179">
    <property type="entry name" value="NEUTRAL AND BASIC AMINO ACID TRANSPORT PROTEIN RBAT"/>
    <property type="match status" value="1"/>
</dbReference>
<accession>A0A8J2K2Q6</accession>
<dbReference type="InterPro" id="IPR006047">
    <property type="entry name" value="GH13_cat_dom"/>
</dbReference>
<evidence type="ECO:0000259" key="1">
    <source>
        <dbReference type="Pfam" id="PF00128"/>
    </source>
</evidence>
<dbReference type="GO" id="GO:0005975">
    <property type="term" value="P:carbohydrate metabolic process"/>
    <property type="evidence" value="ECO:0007669"/>
    <property type="project" value="InterPro"/>
</dbReference>
<evidence type="ECO:0000313" key="3">
    <source>
        <dbReference type="Proteomes" id="UP000708208"/>
    </source>
</evidence>
<gene>
    <name evidence="2" type="ORF">AFUS01_LOCUS20649</name>
</gene>
<evidence type="ECO:0000313" key="2">
    <source>
        <dbReference type="EMBL" id="CAG7732113.1"/>
    </source>
</evidence>
<reference evidence="2" key="1">
    <citation type="submission" date="2021-06" db="EMBL/GenBank/DDBJ databases">
        <authorList>
            <person name="Hodson N. C."/>
            <person name="Mongue J. A."/>
            <person name="Jaron S. K."/>
        </authorList>
    </citation>
    <scope>NUCLEOTIDE SEQUENCE</scope>
</reference>
<dbReference type="OrthoDB" id="1740265at2759"/>
<dbReference type="AlphaFoldDB" id="A0A8J2K2Q6"/>
<sequence length="172" mass="19840">MNFTKVAVEYGDQSEFTDLVSRLNEKGMKVILQFIPNHSSIQHDWFRDETVRDKYYVTIAATEDSSWASHVTPYEPGSAWSEVPVNEEMWFLHQFTTGEPDLNYRNPGLIKEINNALQFWYSLGVDGFLLSRVSYLIENLSRLNDQNAMLNHPDNAGVVKKILRSSDWSFNG</sequence>
<dbReference type="EMBL" id="CAJVCH010225078">
    <property type="protein sequence ID" value="CAG7732113.1"/>
    <property type="molecule type" value="Genomic_DNA"/>
</dbReference>
<protein>
    <recommendedName>
        <fullName evidence="1">Glycosyl hydrolase family 13 catalytic domain-containing protein</fullName>
    </recommendedName>
</protein>
<dbReference type="Proteomes" id="UP000708208">
    <property type="component" value="Unassembled WGS sequence"/>
</dbReference>